<dbReference type="PANTHER" id="PTHR23510">
    <property type="entry name" value="INNER MEMBRANE TRANSPORT PROTEIN YAJR"/>
    <property type="match status" value="1"/>
</dbReference>
<evidence type="ECO:0000256" key="5">
    <source>
        <dbReference type="SAM" id="MobiDB-lite"/>
    </source>
</evidence>
<name>A0AAN9AUK2_9CAEN</name>
<feature type="transmembrane region" description="Helical" evidence="6">
    <location>
        <begin position="540"/>
        <end position="558"/>
    </location>
</feature>
<feature type="transmembrane region" description="Helical" evidence="6">
    <location>
        <begin position="133"/>
        <end position="153"/>
    </location>
</feature>
<evidence type="ECO:0000313" key="8">
    <source>
        <dbReference type="Proteomes" id="UP001374579"/>
    </source>
</evidence>
<feature type="transmembrane region" description="Helical" evidence="6">
    <location>
        <begin position="564"/>
        <end position="583"/>
    </location>
</feature>
<dbReference type="InterPro" id="IPR051068">
    <property type="entry name" value="MFS_Domain-Containing_Protein"/>
</dbReference>
<evidence type="ECO:0000256" key="6">
    <source>
        <dbReference type="SAM" id="Phobius"/>
    </source>
</evidence>
<dbReference type="SUPFAM" id="SSF103473">
    <property type="entry name" value="MFS general substrate transporter"/>
    <property type="match status" value="1"/>
</dbReference>
<evidence type="ECO:0008006" key="9">
    <source>
        <dbReference type="Google" id="ProtNLM"/>
    </source>
</evidence>
<feature type="transmembrane region" description="Helical" evidence="6">
    <location>
        <begin position="465"/>
        <end position="487"/>
    </location>
</feature>
<proteinExistence type="predicted"/>
<feature type="region of interest" description="Disordered" evidence="5">
    <location>
        <begin position="600"/>
        <end position="624"/>
    </location>
</feature>
<evidence type="ECO:0000256" key="4">
    <source>
        <dbReference type="ARBA" id="ARBA00023136"/>
    </source>
</evidence>
<feature type="transmembrane region" description="Helical" evidence="6">
    <location>
        <begin position="435"/>
        <end position="458"/>
    </location>
</feature>
<comment type="subcellular location">
    <subcellularLocation>
        <location evidence="1">Membrane</location>
        <topology evidence="1">Multi-pass membrane protein</topology>
    </subcellularLocation>
</comment>
<comment type="caution">
    <text evidence="7">The sequence shown here is derived from an EMBL/GenBank/DDBJ whole genome shotgun (WGS) entry which is preliminary data.</text>
</comment>
<dbReference type="Proteomes" id="UP001374579">
    <property type="component" value="Unassembled WGS sequence"/>
</dbReference>
<accession>A0AAN9AUK2</accession>
<dbReference type="Pfam" id="PF07690">
    <property type="entry name" value="MFS_1"/>
    <property type="match status" value="1"/>
</dbReference>
<feature type="transmembrane region" description="Helical" evidence="6">
    <location>
        <begin position="173"/>
        <end position="194"/>
    </location>
</feature>
<evidence type="ECO:0000256" key="3">
    <source>
        <dbReference type="ARBA" id="ARBA00022989"/>
    </source>
</evidence>
<evidence type="ECO:0000256" key="1">
    <source>
        <dbReference type="ARBA" id="ARBA00004141"/>
    </source>
</evidence>
<dbReference type="GO" id="GO:0016020">
    <property type="term" value="C:membrane"/>
    <property type="evidence" value="ECO:0007669"/>
    <property type="project" value="UniProtKB-SubCell"/>
</dbReference>
<feature type="transmembrane region" description="Helical" evidence="6">
    <location>
        <begin position="401"/>
        <end position="423"/>
    </location>
</feature>
<protein>
    <recommendedName>
        <fullName evidence="9">Major facilitator superfamily (MFS) profile domain-containing protein</fullName>
    </recommendedName>
</protein>
<dbReference type="InterPro" id="IPR036259">
    <property type="entry name" value="MFS_trans_sf"/>
</dbReference>
<organism evidence="7 8">
    <name type="scientific">Littorina saxatilis</name>
    <dbReference type="NCBI Taxonomy" id="31220"/>
    <lineage>
        <taxon>Eukaryota</taxon>
        <taxon>Metazoa</taxon>
        <taxon>Spiralia</taxon>
        <taxon>Lophotrochozoa</taxon>
        <taxon>Mollusca</taxon>
        <taxon>Gastropoda</taxon>
        <taxon>Caenogastropoda</taxon>
        <taxon>Littorinimorpha</taxon>
        <taxon>Littorinoidea</taxon>
        <taxon>Littorinidae</taxon>
        <taxon>Littorina</taxon>
    </lineage>
</organism>
<keyword evidence="2 6" id="KW-0812">Transmembrane</keyword>
<dbReference type="AlphaFoldDB" id="A0AAN9AUK2"/>
<dbReference type="InterPro" id="IPR011701">
    <property type="entry name" value="MFS"/>
</dbReference>
<reference evidence="7 8" key="1">
    <citation type="submission" date="2024-02" db="EMBL/GenBank/DDBJ databases">
        <title>Chromosome-scale genome assembly of the rough periwinkle Littorina saxatilis.</title>
        <authorList>
            <person name="De Jode A."/>
            <person name="Faria R."/>
            <person name="Formenti G."/>
            <person name="Sims Y."/>
            <person name="Smith T.P."/>
            <person name="Tracey A."/>
            <person name="Wood J.M.D."/>
            <person name="Zagrodzka Z.B."/>
            <person name="Johannesson K."/>
            <person name="Butlin R.K."/>
            <person name="Leder E.H."/>
        </authorList>
    </citation>
    <scope>NUCLEOTIDE SEQUENCE [LARGE SCALE GENOMIC DNA]</scope>
    <source>
        <strain evidence="7">Snail1</strain>
        <tissue evidence="7">Muscle</tissue>
    </source>
</reference>
<feature type="transmembrane region" description="Helical" evidence="6">
    <location>
        <begin position="507"/>
        <end position="528"/>
    </location>
</feature>
<dbReference type="Gene3D" id="1.20.1250.20">
    <property type="entry name" value="MFS general substrate transporter like domains"/>
    <property type="match status" value="2"/>
</dbReference>
<evidence type="ECO:0000313" key="7">
    <source>
        <dbReference type="EMBL" id="KAK7093585.1"/>
    </source>
</evidence>
<sequence length="624" mass="69391">MSPETKKKLTYAILGIVYFAGGIEYGVSVPRGWLHWRKRDQTPDHVVGLVVAAYSLATFFVAPFMGRWVDRPGRSKSVLVIGTLLHIVGAVLEFFLTQQWTNIVARFLSGLGGGIDAVVLSETSRYTSRSRRTSAMALLVGVRFFGHLIVPGLDALLWKEVLEYIPLPQRRTAASGMFLLILWALVLLLIILFYTELCRLQPIASSPTSPNIVYSQKYSDPQRPNAYVTGTVSSALGESYDIVSDGVSYSSSQPVSIPASLTSSQCSEHEQMLARSSEMIEEAEKYIQKAAAEQASPVSATKPFVIEPTRESYQHQLSWEQSEITSDQMSTSFNVDDDGRKRSELKRGAGVEEGDVSITLSSGTFDQNSYVQRYGTLPRRLHVHLESIFYSMFEEFIRDDIVALLAILMSGTFSHLCFQMLITPVTEQFLDGMDLYVVIIFCVAVILLVTVCLLVWGFNPQRQSLRILMVGACVLIGANIVFMTLLSHMDSSDENAQKNCIQIGVSVALYVMGLPLLTICATSLYTQLSRQQNHGLRQGVYHSILSLSAILAPLWIEGTLMRPYLHHSVIIGLLLFSLTLVFCSRKRIALLCVSSRKNTTGRQNSVRNRTSNTEQNPEQQPLLS</sequence>
<evidence type="ECO:0000256" key="2">
    <source>
        <dbReference type="ARBA" id="ARBA00022692"/>
    </source>
</evidence>
<feature type="transmembrane region" description="Helical" evidence="6">
    <location>
        <begin position="78"/>
        <end position="97"/>
    </location>
</feature>
<dbReference type="PANTHER" id="PTHR23510:SF16">
    <property type="entry name" value="MAJOR FACILITATOR SUPERFAMILY (MFS) PROFILE DOMAIN-CONTAINING PROTEIN"/>
    <property type="match status" value="1"/>
</dbReference>
<keyword evidence="4 6" id="KW-0472">Membrane</keyword>
<keyword evidence="8" id="KW-1185">Reference proteome</keyword>
<dbReference type="GO" id="GO:0022857">
    <property type="term" value="F:transmembrane transporter activity"/>
    <property type="evidence" value="ECO:0007669"/>
    <property type="project" value="InterPro"/>
</dbReference>
<gene>
    <name evidence="7" type="ORF">V1264_007309</name>
</gene>
<dbReference type="EMBL" id="JBAMIC010000019">
    <property type="protein sequence ID" value="KAK7093585.1"/>
    <property type="molecule type" value="Genomic_DNA"/>
</dbReference>
<feature type="transmembrane region" description="Helical" evidence="6">
    <location>
        <begin position="47"/>
        <end position="66"/>
    </location>
</feature>
<feature type="transmembrane region" description="Helical" evidence="6">
    <location>
        <begin position="9"/>
        <end position="27"/>
    </location>
</feature>
<keyword evidence="3 6" id="KW-1133">Transmembrane helix</keyword>